<dbReference type="PANTHER" id="PTHR36482:SF5">
    <property type="entry name" value="23 KDA JASMONATE-INDUCED PROTEIN-LIKE"/>
    <property type="match status" value="1"/>
</dbReference>
<proteinExistence type="predicted"/>
<gene>
    <name evidence="1" type="ORF">FEM48_Zijuj11G0089600</name>
</gene>
<evidence type="ECO:0008006" key="3">
    <source>
        <dbReference type="Google" id="ProtNLM"/>
    </source>
</evidence>
<name>A0A978UI07_ZIZJJ</name>
<evidence type="ECO:0000313" key="2">
    <source>
        <dbReference type="Proteomes" id="UP000813462"/>
    </source>
</evidence>
<dbReference type="AlphaFoldDB" id="A0A978UI07"/>
<protein>
    <recommendedName>
        <fullName evidence="3">23 kDa jasmonate-induced protein-like</fullName>
    </recommendedName>
</protein>
<dbReference type="Proteomes" id="UP000813462">
    <property type="component" value="Unassembled WGS sequence"/>
</dbReference>
<dbReference type="InterPro" id="IPR053085">
    <property type="entry name" value="Jasmonate-induced_protein"/>
</dbReference>
<sequence length="212" mass="23690">MGSNVFGNPITTKTLEQMPEYIGKKITRTDRAHVAMNMKNAEGKDVKAREFVEDLKEKWGNGVSTLCVIYNATGDTIRHVGSNDWYGHIGDSPYPSEIANGQWGAFLHVKTSGASSGSVAATVYRGLNEAGQVCDWMLSWYNPWSRLFDDNQAYTEIREGHHYEEDHWDYIYNILKNKGLSYTDNWNGCISSVSTGSSTSPIFEGVMKLVDA</sequence>
<dbReference type="PANTHER" id="PTHR36482">
    <property type="entry name" value="OSJNBA0024J22.15 PROTEIN"/>
    <property type="match status" value="1"/>
</dbReference>
<accession>A0A978UI07</accession>
<dbReference type="OrthoDB" id="2617878at2759"/>
<organism evidence="1 2">
    <name type="scientific">Ziziphus jujuba var. spinosa</name>
    <dbReference type="NCBI Taxonomy" id="714518"/>
    <lineage>
        <taxon>Eukaryota</taxon>
        <taxon>Viridiplantae</taxon>
        <taxon>Streptophyta</taxon>
        <taxon>Embryophyta</taxon>
        <taxon>Tracheophyta</taxon>
        <taxon>Spermatophyta</taxon>
        <taxon>Magnoliopsida</taxon>
        <taxon>eudicotyledons</taxon>
        <taxon>Gunneridae</taxon>
        <taxon>Pentapetalae</taxon>
        <taxon>rosids</taxon>
        <taxon>fabids</taxon>
        <taxon>Rosales</taxon>
        <taxon>Rhamnaceae</taxon>
        <taxon>Paliureae</taxon>
        <taxon>Ziziphus</taxon>
    </lineage>
</organism>
<evidence type="ECO:0000313" key="1">
    <source>
        <dbReference type="EMBL" id="KAH7514438.1"/>
    </source>
</evidence>
<dbReference type="Gene3D" id="2.60.270.50">
    <property type="match status" value="1"/>
</dbReference>
<dbReference type="EMBL" id="JAEACU010000011">
    <property type="protein sequence ID" value="KAH7514438.1"/>
    <property type="molecule type" value="Genomic_DNA"/>
</dbReference>
<comment type="caution">
    <text evidence="1">The sequence shown here is derived from an EMBL/GenBank/DDBJ whole genome shotgun (WGS) entry which is preliminary data.</text>
</comment>
<reference evidence="1" key="1">
    <citation type="journal article" date="2021" name="Front. Plant Sci.">
        <title>Chromosome-Scale Genome Assembly for Chinese Sour Jujube and Insights Into Its Genome Evolution and Domestication Signature.</title>
        <authorList>
            <person name="Shen L.-Y."/>
            <person name="Luo H."/>
            <person name="Wang X.-L."/>
            <person name="Wang X.-M."/>
            <person name="Qiu X.-J."/>
            <person name="Liu H."/>
            <person name="Zhou S.-S."/>
            <person name="Jia K.-H."/>
            <person name="Nie S."/>
            <person name="Bao Y.-T."/>
            <person name="Zhang R.-G."/>
            <person name="Yun Q.-Z."/>
            <person name="Chai Y.-H."/>
            <person name="Lu J.-Y."/>
            <person name="Li Y."/>
            <person name="Zhao S.-W."/>
            <person name="Mao J.-F."/>
            <person name="Jia S.-G."/>
            <person name="Mao Y.-M."/>
        </authorList>
    </citation>
    <scope>NUCLEOTIDE SEQUENCE</scope>
    <source>
        <strain evidence="1">AT0</strain>
        <tissue evidence="1">Leaf</tissue>
    </source>
</reference>
<dbReference type="InterPro" id="IPR049065">
    <property type="entry name" value="Nakanori"/>
</dbReference>
<dbReference type="Pfam" id="PF21230">
    <property type="entry name" value="Nakanori"/>
    <property type="match status" value="1"/>
</dbReference>